<dbReference type="InterPro" id="IPR036412">
    <property type="entry name" value="HAD-like_sf"/>
</dbReference>
<evidence type="ECO:0000313" key="17">
    <source>
        <dbReference type="Proteomes" id="UP000029577"/>
    </source>
</evidence>
<comment type="catalytic activity">
    <reaction evidence="1 12">
        <text>a phosphate monoester + H2O = an alcohol + phosphate</text>
        <dbReference type="Rhea" id="RHEA:15017"/>
        <dbReference type="ChEBI" id="CHEBI:15377"/>
        <dbReference type="ChEBI" id="CHEBI:30879"/>
        <dbReference type="ChEBI" id="CHEBI:43474"/>
        <dbReference type="ChEBI" id="CHEBI:67140"/>
        <dbReference type="EC" id="3.1.3.2"/>
    </reaction>
</comment>
<evidence type="ECO:0000256" key="13">
    <source>
        <dbReference type="PIRSR" id="PIRSR017818-1"/>
    </source>
</evidence>
<dbReference type="SFLD" id="SFLDG01127">
    <property type="entry name" value="C1.3:_Acid_Phosphatase_Like"/>
    <property type="match status" value="1"/>
</dbReference>
<comment type="subunit">
    <text evidence="4 12">Homotetramer.</text>
</comment>
<dbReference type="GO" id="GO:0003993">
    <property type="term" value="F:acid phosphatase activity"/>
    <property type="evidence" value="ECO:0007669"/>
    <property type="project" value="UniProtKB-EC"/>
</dbReference>
<dbReference type="SFLD" id="SFLDS00003">
    <property type="entry name" value="Haloacid_Dehalogenase"/>
    <property type="match status" value="1"/>
</dbReference>
<evidence type="ECO:0000256" key="2">
    <source>
        <dbReference type="ARBA" id="ARBA00004418"/>
    </source>
</evidence>
<feature type="binding site" evidence="14">
    <location>
        <position position="71"/>
    </location>
    <ligand>
        <name>Mg(2+)</name>
        <dbReference type="ChEBI" id="CHEBI:18420"/>
    </ligand>
</feature>
<accession>A0A095V0V5</accession>
<dbReference type="STRING" id="642227.HA49_00160"/>
<dbReference type="GO" id="GO:0046872">
    <property type="term" value="F:metal ion binding"/>
    <property type="evidence" value="ECO:0007669"/>
    <property type="project" value="UniProtKB-KW"/>
</dbReference>
<keyword evidence="17" id="KW-1185">Reference proteome</keyword>
<evidence type="ECO:0000256" key="4">
    <source>
        <dbReference type="ARBA" id="ARBA00011881"/>
    </source>
</evidence>
<dbReference type="Gene3D" id="3.40.50.1000">
    <property type="entry name" value="HAD superfamily/HAD-like"/>
    <property type="match status" value="1"/>
</dbReference>
<feature type="active site" description="Proton donor" evidence="13">
    <location>
        <position position="73"/>
    </location>
</feature>
<feature type="active site" description="Proton donor" evidence="13">
    <location>
        <position position="71"/>
    </location>
</feature>
<comment type="similarity">
    <text evidence="3 12">Belongs to the class B bacterial acid phosphatase family.</text>
</comment>
<evidence type="ECO:0000256" key="1">
    <source>
        <dbReference type="ARBA" id="ARBA00000032"/>
    </source>
</evidence>
<dbReference type="EC" id="3.1.3.2" evidence="5 12"/>
<gene>
    <name evidence="16" type="ORF">HA49_00160</name>
</gene>
<name>A0A095V0V5_9GAMM</name>
<dbReference type="AlphaFoldDB" id="A0A095V0V5"/>
<dbReference type="RefSeq" id="WP_038015396.1">
    <property type="nucleotide sequence ID" value="NZ_JPKR02000005.1"/>
</dbReference>
<proteinExistence type="inferred from homology"/>
<evidence type="ECO:0000256" key="10">
    <source>
        <dbReference type="ARBA" id="ARBA00022801"/>
    </source>
</evidence>
<evidence type="ECO:0000256" key="8">
    <source>
        <dbReference type="ARBA" id="ARBA00022729"/>
    </source>
</evidence>
<keyword evidence="7 12" id="KW-0479">Metal-binding</keyword>
<comment type="caution">
    <text evidence="16">The sequence shown here is derived from an EMBL/GenBank/DDBJ whole genome shotgun (WGS) entry which is preliminary data.</text>
</comment>
<protein>
    <recommendedName>
        <fullName evidence="6 12">Class B acid phosphatase</fullName>
        <ecNumber evidence="5 12">3.1.3.2</ecNumber>
    </recommendedName>
</protein>
<dbReference type="SUPFAM" id="SSF56784">
    <property type="entry name" value="HAD-like"/>
    <property type="match status" value="1"/>
</dbReference>
<dbReference type="PIRSF" id="PIRSF017818">
    <property type="entry name" value="Acid_Ptase_B"/>
    <property type="match status" value="1"/>
</dbReference>
<evidence type="ECO:0000256" key="5">
    <source>
        <dbReference type="ARBA" id="ARBA00012646"/>
    </source>
</evidence>
<dbReference type="Pfam" id="PF03767">
    <property type="entry name" value="Acid_phosphat_B"/>
    <property type="match status" value="1"/>
</dbReference>
<feature type="chain" id="PRO_5001912260" description="Class B acid phosphatase" evidence="15">
    <location>
        <begin position="25"/>
        <end position="239"/>
    </location>
</feature>
<dbReference type="Proteomes" id="UP000029577">
    <property type="component" value="Unassembled WGS sequence"/>
</dbReference>
<dbReference type="NCBIfam" id="TIGR01672">
    <property type="entry name" value="AphA"/>
    <property type="match status" value="1"/>
</dbReference>
<keyword evidence="8 15" id="KW-0732">Signal</keyword>
<dbReference type="GO" id="GO:0030288">
    <property type="term" value="C:outer membrane-bounded periplasmic space"/>
    <property type="evidence" value="ECO:0007669"/>
    <property type="project" value="InterPro"/>
</dbReference>
<feature type="signal peptide" evidence="15">
    <location>
        <begin position="1"/>
        <end position="24"/>
    </location>
</feature>
<keyword evidence="9 12" id="KW-0574">Periplasm</keyword>
<dbReference type="InterPro" id="IPR005519">
    <property type="entry name" value="Acid_phosphat_B-like"/>
</dbReference>
<evidence type="ECO:0000256" key="9">
    <source>
        <dbReference type="ARBA" id="ARBA00022764"/>
    </source>
</evidence>
<comment type="cofactor">
    <cofactor evidence="12 14">
        <name>Mg(2+)</name>
        <dbReference type="ChEBI" id="CHEBI:18420"/>
    </cofactor>
    <text evidence="12 14">Binds 1 Mg(2+) ion per subunit.</text>
</comment>
<reference evidence="16" key="1">
    <citation type="submission" date="2014-12" db="EMBL/GenBank/DDBJ databases">
        <title>The draft genome of the Tatumella morbirosei type strain, LMG23360T isolated from pineapple rot.</title>
        <authorList>
            <person name="Smits T.H."/>
            <person name="Palmer M."/>
            <person name="Venter S.N."/>
            <person name="Duffy B."/>
            <person name="Steenkamp E.T."/>
            <person name="Chan W.Y."/>
            <person name="Coutinho T.A."/>
            <person name="Coetzee M.P."/>
            <person name="De Maayer P."/>
        </authorList>
    </citation>
    <scope>NUCLEOTIDE SEQUENCE [LARGE SCALE GENOMIC DNA]</scope>
    <source>
        <strain evidence="16">LMG 23360</strain>
    </source>
</reference>
<keyword evidence="11 12" id="KW-0460">Magnesium</keyword>
<dbReference type="eggNOG" id="COG3700">
    <property type="taxonomic scope" value="Bacteria"/>
</dbReference>
<evidence type="ECO:0000256" key="12">
    <source>
        <dbReference type="PIRNR" id="PIRNR017818"/>
    </source>
</evidence>
<evidence type="ECO:0000256" key="6">
    <source>
        <dbReference type="ARBA" id="ARBA00022113"/>
    </source>
</evidence>
<dbReference type="EMBL" id="JPKR02000005">
    <property type="protein sequence ID" value="KGD80128.1"/>
    <property type="molecule type" value="Genomic_DNA"/>
</dbReference>
<evidence type="ECO:0000256" key="14">
    <source>
        <dbReference type="PIRSR" id="PIRSR017818-3"/>
    </source>
</evidence>
<sequence>MKLRILVLSLCAASTVVLQPLAQAKDTTPTTPLYQGVTAAELSHQQPVHWVSVAQIKNSLQGRPPMAVGFDIDDTVLYSTPGFYRGQKMFSPANDDYLNNPQFWEKMNNGWDEFSIPKQVARQLIAMHLQRGDQVYFITARTPTKTETVSRILQQDFKIPQDKMNPVIFSGFRPGQNTKITWIKQKNIRIYYGDADSDITAAREAGARGIRVLRATNSSYLPLPKAGDLGEEVITDSEY</sequence>
<dbReference type="InterPro" id="IPR023214">
    <property type="entry name" value="HAD_sf"/>
</dbReference>
<keyword evidence="10 12" id="KW-0378">Hydrolase</keyword>
<feature type="binding site" evidence="14">
    <location>
        <position position="194"/>
    </location>
    <ligand>
        <name>Mg(2+)</name>
        <dbReference type="ChEBI" id="CHEBI:18420"/>
    </ligand>
</feature>
<evidence type="ECO:0000256" key="11">
    <source>
        <dbReference type="ARBA" id="ARBA00022842"/>
    </source>
</evidence>
<evidence type="ECO:0000256" key="7">
    <source>
        <dbReference type="ARBA" id="ARBA00022723"/>
    </source>
</evidence>
<evidence type="ECO:0000256" key="3">
    <source>
        <dbReference type="ARBA" id="ARBA00007752"/>
    </source>
</evidence>
<feature type="binding site" evidence="14">
    <location>
        <position position="73"/>
    </location>
    <ligand>
        <name>Mg(2+)</name>
        <dbReference type="ChEBI" id="CHEBI:18420"/>
    </ligand>
</feature>
<evidence type="ECO:0000256" key="15">
    <source>
        <dbReference type="SAM" id="SignalP"/>
    </source>
</evidence>
<dbReference type="CDD" id="cd07499">
    <property type="entry name" value="HAD_CBAP"/>
    <property type="match status" value="1"/>
</dbReference>
<comment type="subcellular location">
    <subcellularLocation>
        <location evidence="2 12">Periplasm</location>
    </subcellularLocation>
</comment>
<organism evidence="16 17">
    <name type="scientific">Tatumella morbirosei</name>
    <dbReference type="NCBI Taxonomy" id="642227"/>
    <lineage>
        <taxon>Bacteria</taxon>
        <taxon>Pseudomonadati</taxon>
        <taxon>Pseudomonadota</taxon>
        <taxon>Gammaproteobacteria</taxon>
        <taxon>Enterobacterales</taxon>
        <taxon>Erwiniaceae</taxon>
        <taxon>Tatumella</taxon>
    </lineage>
</organism>
<evidence type="ECO:0000313" key="16">
    <source>
        <dbReference type="EMBL" id="KGD80128.1"/>
    </source>
</evidence>
<dbReference type="InterPro" id="IPR010025">
    <property type="entry name" value="HAD-SF_ppase_IIIB_AphA"/>
</dbReference>